<dbReference type="Proteomes" id="UP000002084">
    <property type="component" value="Chromosome"/>
</dbReference>
<reference evidence="2 3" key="1">
    <citation type="submission" date="2007-11" db="EMBL/GenBank/DDBJ databases">
        <authorList>
            <consortium name="The Salmonella enterica serovar Arizonae Genome Sequencing Project"/>
            <person name="McClelland M."/>
            <person name="Sanderson E.K."/>
            <person name="Porwollik S."/>
            <person name="Spieth J."/>
            <person name="Clifton W.S."/>
            <person name="Fulton R."/>
            <person name="Chunyan W."/>
            <person name="Wollam A."/>
            <person name="Shah N."/>
            <person name="Pepin K."/>
            <person name="Bhonagiri V."/>
            <person name="Nash W."/>
            <person name="Johnson M."/>
            <person name="Thiruvilangam P."/>
            <person name="Wilson R."/>
        </authorList>
    </citation>
    <scope>NUCLEOTIDE SEQUENCE [LARGE SCALE GENOMIC DNA]</scope>
    <source>
        <strain evidence="3">ATCC BAA-731 / CDC346-86 / RSK2980</strain>
    </source>
</reference>
<feature type="transmembrane region" description="Helical" evidence="1">
    <location>
        <begin position="15"/>
        <end position="39"/>
    </location>
</feature>
<dbReference type="Pfam" id="PF09695">
    <property type="entry name" value="YtfJ_HI0045"/>
    <property type="match status" value="1"/>
</dbReference>
<keyword evidence="1" id="KW-0812">Transmembrane</keyword>
<dbReference type="HOGENOM" id="CLU_091011_0_0_6"/>
<dbReference type="InterPro" id="IPR006513">
    <property type="entry name" value="YtfJ_HI0045"/>
</dbReference>
<accession>A9MEZ5</accession>
<dbReference type="NCBIfam" id="TIGR01626">
    <property type="entry name" value="ytfJ_HI0045"/>
    <property type="match status" value="1"/>
</dbReference>
<dbReference type="KEGG" id="ses:SARI_03225"/>
<name>A9MEZ5_SALAR</name>
<evidence type="ECO:0000313" key="2">
    <source>
        <dbReference type="EMBL" id="ABX23061.1"/>
    </source>
</evidence>
<evidence type="ECO:0000313" key="3">
    <source>
        <dbReference type="Proteomes" id="UP000002084"/>
    </source>
</evidence>
<sequence length="267" mass="30004">MTIDHIYVVSSMHKYIYLLITVIQNYLNISSFSSVYAFIFHRKCAPARKLAFPLREKVSIAHMIKCRPKVVGSPAKNKEGMTMILRKILAMSCLLLPIMTSAHNLEVNQRVPPVGIADRGELMLNKDEFSYKNWNSAQLVGKVRVLLHIAGRTSAKAKNATLIETIKSARLPHDRYQTTTIVNTDDAIPGSGMFVRSSIESNKKLYPWSQFIVDSNGIARNAWQLKEEGSAVIVLDKDGRVQWAKDGALTQQEVQQVADLLHKLLSK</sequence>
<keyword evidence="3" id="KW-1185">Reference proteome</keyword>
<keyword evidence="1" id="KW-0472">Membrane</keyword>
<gene>
    <name evidence="2" type="ordered locus">SARI_03225</name>
</gene>
<keyword evidence="1" id="KW-1133">Transmembrane helix</keyword>
<organism evidence="2 3">
    <name type="scientific">Salmonella arizonae (strain ATCC BAA-731 / CDC346-86 / RSK2980)</name>
    <dbReference type="NCBI Taxonomy" id="41514"/>
    <lineage>
        <taxon>Bacteria</taxon>
        <taxon>Pseudomonadati</taxon>
        <taxon>Pseudomonadota</taxon>
        <taxon>Gammaproteobacteria</taxon>
        <taxon>Enterobacterales</taxon>
        <taxon>Enterobacteriaceae</taxon>
        <taxon>Salmonella</taxon>
    </lineage>
</organism>
<protein>
    <recommendedName>
        <fullName evidence="4">Thioredoxin domain-containing protein</fullName>
    </recommendedName>
</protein>
<proteinExistence type="predicted"/>
<evidence type="ECO:0000256" key="1">
    <source>
        <dbReference type="SAM" id="Phobius"/>
    </source>
</evidence>
<dbReference type="AlphaFoldDB" id="A9MEZ5"/>
<evidence type="ECO:0008006" key="4">
    <source>
        <dbReference type="Google" id="ProtNLM"/>
    </source>
</evidence>
<dbReference type="EMBL" id="CP000880">
    <property type="protein sequence ID" value="ABX23061.1"/>
    <property type="molecule type" value="Genomic_DNA"/>
</dbReference>
<dbReference type="STRING" id="41514.SARI_03225"/>